<evidence type="ECO:0000313" key="2">
    <source>
        <dbReference type="EnsemblPlants" id="LPERR05G01680.1"/>
    </source>
</evidence>
<dbReference type="Pfam" id="PF07893">
    <property type="entry name" value="DUF1668"/>
    <property type="match status" value="1"/>
</dbReference>
<dbReference type="PANTHER" id="PTHR33085:SF113">
    <property type="entry name" value="OS05G0126000 PROTEIN"/>
    <property type="match status" value="1"/>
</dbReference>
<dbReference type="PANTHER" id="PTHR33085">
    <property type="entry name" value="OS12G0113100 PROTEIN-RELATED"/>
    <property type="match status" value="1"/>
</dbReference>
<dbReference type="Proteomes" id="UP000032180">
    <property type="component" value="Chromosome 5"/>
</dbReference>
<dbReference type="InterPro" id="IPR012871">
    <property type="entry name" value="DUF1668_ORYSA"/>
</dbReference>
<protein>
    <submittedName>
        <fullName evidence="2">Uncharacterized protein</fullName>
    </submittedName>
</protein>
<accession>A0A0D9WC97</accession>
<dbReference type="AlphaFoldDB" id="A0A0D9WC97"/>
<reference evidence="3" key="2">
    <citation type="submission" date="2013-12" db="EMBL/GenBank/DDBJ databases">
        <authorList>
            <person name="Yu Y."/>
            <person name="Lee S."/>
            <person name="de Baynast K."/>
            <person name="Wissotski M."/>
            <person name="Liu L."/>
            <person name="Talag J."/>
            <person name="Goicoechea J."/>
            <person name="Angelova A."/>
            <person name="Jetty R."/>
            <person name="Kudrna D."/>
            <person name="Golser W."/>
            <person name="Rivera L."/>
            <person name="Zhang J."/>
            <person name="Wing R."/>
        </authorList>
    </citation>
    <scope>NUCLEOTIDE SEQUENCE</scope>
</reference>
<feature type="region of interest" description="Disordered" evidence="1">
    <location>
        <begin position="64"/>
        <end position="83"/>
    </location>
</feature>
<reference evidence="2 3" key="1">
    <citation type="submission" date="2012-08" db="EMBL/GenBank/DDBJ databases">
        <title>Oryza genome evolution.</title>
        <authorList>
            <person name="Wing R.A."/>
        </authorList>
    </citation>
    <scope>NUCLEOTIDE SEQUENCE</scope>
</reference>
<evidence type="ECO:0000256" key="1">
    <source>
        <dbReference type="SAM" id="MobiDB-lite"/>
    </source>
</evidence>
<sequence length="411" mass="46283">MASLRRFVNLVEQHNGVYSLRRIDGHALFYPTAAAAVAAAGNQEMALQREEEYDNRRNWRLQFPIQPDEEKKKTGRKKKRHEVETLKRQLPPMAMSMRPNPTDSSSGNGSFDCFRLGESESKIVFTDQDGRAFLYDADERCFIGLPSLHGPEKSSPISISITTQGEEESKLYIMNGYLEPEEKDSSNLSQFEVFDHRKLNTKYWSKSWHCDTLPPPPFVFNSGDRLHRRVIAHAAVGHVIVISVKDLGTFCFDTGSHSWSHAGEWMLPFIGKGEYVDELKLWFGMSAKNGDAPCYADLSPIVRGEPPTPGYIWDDLDMPDEWGTSRMSDLVSLGSGKFCIVRTFQTWLELGHTSEVDEEFPVFTGLEVLPPASASAGGGNGNDSGRLGERKEGLRMIKHKSRRYALLDKNV</sequence>
<dbReference type="Gramene" id="LPERR05G01680.1">
    <property type="protein sequence ID" value="LPERR05G01680.1"/>
    <property type="gene ID" value="LPERR05G01680"/>
</dbReference>
<dbReference type="eggNOG" id="ENOG502R3Z5">
    <property type="taxonomic scope" value="Eukaryota"/>
</dbReference>
<organism evidence="2 3">
    <name type="scientific">Leersia perrieri</name>
    <dbReference type="NCBI Taxonomy" id="77586"/>
    <lineage>
        <taxon>Eukaryota</taxon>
        <taxon>Viridiplantae</taxon>
        <taxon>Streptophyta</taxon>
        <taxon>Embryophyta</taxon>
        <taxon>Tracheophyta</taxon>
        <taxon>Spermatophyta</taxon>
        <taxon>Magnoliopsida</taxon>
        <taxon>Liliopsida</taxon>
        <taxon>Poales</taxon>
        <taxon>Poaceae</taxon>
        <taxon>BOP clade</taxon>
        <taxon>Oryzoideae</taxon>
        <taxon>Oryzeae</taxon>
        <taxon>Oryzinae</taxon>
        <taxon>Leersia</taxon>
    </lineage>
</organism>
<dbReference type="EnsemblPlants" id="LPERR05G01680.1">
    <property type="protein sequence ID" value="LPERR05G01680.1"/>
    <property type="gene ID" value="LPERR05G01680"/>
</dbReference>
<feature type="region of interest" description="Disordered" evidence="1">
    <location>
        <begin position="371"/>
        <end position="392"/>
    </location>
</feature>
<proteinExistence type="predicted"/>
<reference evidence="2" key="3">
    <citation type="submission" date="2015-04" db="UniProtKB">
        <authorList>
            <consortium name="EnsemblPlants"/>
        </authorList>
    </citation>
    <scope>IDENTIFICATION</scope>
</reference>
<keyword evidence="3" id="KW-1185">Reference proteome</keyword>
<evidence type="ECO:0000313" key="3">
    <source>
        <dbReference type="Proteomes" id="UP000032180"/>
    </source>
</evidence>
<name>A0A0D9WC97_9ORYZ</name>
<dbReference type="HOGENOM" id="CLU_018267_2_0_1"/>